<dbReference type="OrthoDB" id="384458at2759"/>
<evidence type="ECO:0000313" key="4">
    <source>
        <dbReference type="Proteomes" id="UP000595140"/>
    </source>
</evidence>
<dbReference type="InterPro" id="IPR007321">
    <property type="entry name" value="Transposase_28"/>
</dbReference>
<evidence type="ECO:0000256" key="1">
    <source>
        <dbReference type="SAM" id="MobiDB-lite"/>
    </source>
</evidence>
<dbReference type="Pfam" id="PF04195">
    <property type="entry name" value="Transposase_28"/>
    <property type="match status" value="1"/>
</dbReference>
<feature type="compositionally biased region" description="Basic residues" evidence="1">
    <location>
        <begin position="370"/>
        <end position="388"/>
    </location>
</feature>
<keyword evidence="4" id="KW-1185">Reference proteome</keyword>
<protein>
    <recommendedName>
        <fullName evidence="2">Transposase (putative) gypsy type domain-containing protein</fullName>
    </recommendedName>
</protein>
<feature type="region of interest" description="Disordered" evidence="1">
    <location>
        <begin position="1"/>
        <end position="56"/>
    </location>
</feature>
<feature type="domain" description="Transposase (putative) gypsy type" evidence="2">
    <location>
        <begin position="145"/>
        <end position="210"/>
    </location>
</feature>
<evidence type="ECO:0000313" key="3">
    <source>
        <dbReference type="EMBL" id="VFQ96123.1"/>
    </source>
</evidence>
<feature type="compositionally biased region" description="Low complexity" evidence="1">
    <location>
        <begin position="12"/>
        <end position="34"/>
    </location>
</feature>
<feature type="compositionally biased region" description="Pro residues" evidence="1">
    <location>
        <begin position="35"/>
        <end position="48"/>
    </location>
</feature>
<proteinExistence type="predicted"/>
<organism evidence="3 4">
    <name type="scientific">Cuscuta campestris</name>
    <dbReference type="NCBI Taxonomy" id="132261"/>
    <lineage>
        <taxon>Eukaryota</taxon>
        <taxon>Viridiplantae</taxon>
        <taxon>Streptophyta</taxon>
        <taxon>Embryophyta</taxon>
        <taxon>Tracheophyta</taxon>
        <taxon>Spermatophyta</taxon>
        <taxon>Magnoliopsida</taxon>
        <taxon>eudicotyledons</taxon>
        <taxon>Gunneridae</taxon>
        <taxon>Pentapetalae</taxon>
        <taxon>asterids</taxon>
        <taxon>lamiids</taxon>
        <taxon>Solanales</taxon>
        <taxon>Convolvulaceae</taxon>
        <taxon>Cuscuteae</taxon>
        <taxon>Cuscuta</taxon>
        <taxon>Cuscuta subgen. Grammica</taxon>
        <taxon>Cuscuta sect. Cleistogrammica</taxon>
    </lineage>
</organism>
<evidence type="ECO:0000259" key="2">
    <source>
        <dbReference type="Pfam" id="PF04195"/>
    </source>
</evidence>
<accession>A0A484N4S9</accession>
<sequence length="505" mass="57008">MSSPGSHRTSSSDDYSSQDSTSSSSSTGYSSPDSVPRPNPNPSVPEPEPVNQMPGQVFAESDEPVNVEPAPYDPKAESWVQWEERLETSGYSPLPTFYVTDIYPHVSKITLNKARRNLPEGYVLEYDENWPNIIEPHLEDRIGFHITSLEGGIVFPLRPLLVELCHCLRILPGQITPNAHRLLNSFVNISHHLRIDPSLRLFLYAFEVRPGKPGCEGFLYFKGRNNRKFISDLPQSNRLWKEKFVFIRFPPSVTPLAGLRWSENLLKQEYTEPVSTPDLEESLEKLLKGDPLTGQKYHYGSWVWRVQPGGEDMNFRPFSILKKTGASYSAGPLTSSAKTVLVQQETVEIIDEEETPQTGKVPMNPPPNKGKTRTKKVATSHPNAKKRRGESGPAIESLGELWVKMGLKLKELDEMANLSAIAGRTNAEILQLKEENTQLMGEISQLKEGAELKEREFPGRARQWMEENIVEVVHVLTSSEERTMEGFKLLYREEHGKEMITQIGS</sequence>
<dbReference type="AlphaFoldDB" id="A0A484N4S9"/>
<dbReference type="Proteomes" id="UP000595140">
    <property type="component" value="Unassembled WGS sequence"/>
</dbReference>
<feature type="region of interest" description="Disordered" evidence="1">
    <location>
        <begin position="352"/>
        <end position="392"/>
    </location>
</feature>
<name>A0A484N4S9_9ASTE</name>
<gene>
    <name evidence="3" type="ORF">CCAM_LOCUS37899</name>
</gene>
<reference evidence="3 4" key="1">
    <citation type="submission" date="2018-04" db="EMBL/GenBank/DDBJ databases">
        <authorList>
            <person name="Vogel A."/>
        </authorList>
    </citation>
    <scope>NUCLEOTIDE SEQUENCE [LARGE SCALE GENOMIC DNA]</scope>
</reference>
<dbReference type="EMBL" id="OOIL02005825">
    <property type="protein sequence ID" value="VFQ96123.1"/>
    <property type="molecule type" value="Genomic_DNA"/>
</dbReference>